<organism evidence="3 4">
    <name type="scientific">Mycobacterium kiyosense</name>
    <dbReference type="NCBI Taxonomy" id="2871094"/>
    <lineage>
        <taxon>Bacteria</taxon>
        <taxon>Bacillati</taxon>
        <taxon>Actinomycetota</taxon>
        <taxon>Actinomycetes</taxon>
        <taxon>Mycobacteriales</taxon>
        <taxon>Mycobacteriaceae</taxon>
        <taxon>Mycobacterium</taxon>
    </lineage>
</organism>
<feature type="transmembrane region" description="Helical" evidence="1">
    <location>
        <begin position="136"/>
        <end position="160"/>
    </location>
</feature>
<name>A0A9P3UXA5_9MYCO</name>
<dbReference type="GeneID" id="83629150"/>
<feature type="transmembrane region" description="Helical" evidence="1">
    <location>
        <begin position="12"/>
        <end position="37"/>
    </location>
</feature>
<dbReference type="EMBL" id="BRXE01000010">
    <property type="protein sequence ID" value="GLB82256.1"/>
    <property type="molecule type" value="Genomic_DNA"/>
</dbReference>
<keyword evidence="1" id="KW-1133">Transmembrane helix</keyword>
<feature type="transmembrane region" description="Helical" evidence="1">
    <location>
        <begin position="94"/>
        <end position="116"/>
    </location>
</feature>
<protein>
    <submittedName>
        <fullName evidence="3">Uncharacterized protein</fullName>
    </submittedName>
</protein>
<feature type="transmembrane region" description="Helical" evidence="1">
    <location>
        <begin position="69"/>
        <end position="87"/>
    </location>
</feature>
<gene>
    <name evidence="3" type="ORF">Mkiyose1413_19140</name>
    <name evidence="2" type="ORF">SRL2020028_15120</name>
</gene>
<evidence type="ECO:0000313" key="4">
    <source>
        <dbReference type="Proteomes" id="UP001064782"/>
    </source>
</evidence>
<dbReference type="Proteomes" id="UP001165663">
    <property type="component" value="Unassembled WGS sequence"/>
</dbReference>
<keyword evidence="1" id="KW-0472">Membrane</keyword>
<sequence>MSGNRIHSGRATYALLLAAAMAGVTAAALTLLPWVVFDGPQVSLRWNGLGNYVGEHARYYGGEIDTVGAAGWIVLISSVLAVLALIGGTHLRRLWFLACGCAVIAVATPVLCLTFPALAVREVRDAVGFSAVDDRYLLNSGVLVAVAAATSVLFVCAALIGPRQPQVAQDD</sequence>
<keyword evidence="4" id="KW-1185">Reference proteome</keyword>
<reference evidence="3" key="1">
    <citation type="submission" date="2022-08" db="EMBL/GenBank/DDBJ databases">
        <title>Mycobacterium kiyosense sp. nov., scotochromogenic slow-glowing species isolated from respiratory specimens.</title>
        <authorList>
            <person name="Fukano H."/>
            <person name="Kazumi Y."/>
            <person name="Sakagami N."/>
            <person name="Ato M."/>
            <person name="Mitarai S."/>
            <person name="Hoshino Y."/>
        </authorList>
    </citation>
    <scope>NUCLEOTIDE SEQUENCE</scope>
    <source>
        <strain evidence="3">1413</strain>
        <strain evidence="2">SRL2020-028</strain>
    </source>
</reference>
<evidence type="ECO:0000256" key="1">
    <source>
        <dbReference type="SAM" id="Phobius"/>
    </source>
</evidence>
<proteinExistence type="predicted"/>
<dbReference type="Proteomes" id="UP001064782">
    <property type="component" value="Unassembled WGS sequence"/>
</dbReference>
<keyword evidence="1" id="KW-0812">Transmembrane</keyword>
<evidence type="ECO:0000313" key="3">
    <source>
        <dbReference type="EMBL" id="GLD30031.1"/>
    </source>
</evidence>
<comment type="caution">
    <text evidence="3">The sequence shown here is derived from an EMBL/GenBank/DDBJ whole genome shotgun (WGS) entry which is preliminary data.</text>
</comment>
<dbReference type="AlphaFoldDB" id="A0A9P3UXA5"/>
<dbReference type="RefSeq" id="WP_236982433.1">
    <property type="nucleotide sequence ID" value="NZ_BRXE01000010.1"/>
</dbReference>
<evidence type="ECO:0000313" key="2">
    <source>
        <dbReference type="EMBL" id="GLB82256.1"/>
    </source>
</evidence>
<accession>A0A9P3UXA5</accession>
<dbReference type="EMBL" id="BRZI01000010">
    <property type="protein sequence ID" value="GLD30031.1"/>
    <property type="molecule type" value="Genomic_DNA"/>
</dbReference>